<gene>
    <name evidence="2" type="ORF">HUN01_24925</name>
</gene>
<dbReference type="InterPro" id="IPR029063">
    <property type="entry name" value="SAM-dependent_MTases_sf"/>
</dbReference>
<sequence length="184" mass="21017">MSPKVFAAFAKILASFYQNKTHSAALEVGAATWTLLSIPCFEHSRKVALNAQKIKKTSPELQKCELVVGNSNLLEFTDKEFDCVMSSSVLEHDKYFWKSVEEIYRVLKPGGIFIVGVPIYMTLPTDYMNTTLTFKRHGIAYNADFYRFSEQAVREVILEKFTIHESILVRKYPNPYLVMSGVKD</sequence>
<evidence type="ECO:0000313" key="2">
    <source>
        <dbReference type="EMBL" id="QMS90667.1"/>
    </source>
</evidence>
<organism evidence="2 3">
    <name type="scientific">Nostoc edaphicum CCNP1411</name>
    <dbReference type="NCBI Taxonomy" id="1472755"/>
    <lineage>
        <taxon>Bacteria</taxon>
        <taxon>Bacillati</taxon>
        <taxon>Cyanobacteriota</taxon>
        <taxon>Cyanophyceae</taxon>
        <taxon>Nostocales</taxon>
        <taxon>Nostocaceae</taxon>
        <taxon>Nostoc</taxon>
    </lineage>
</organism>
<dbReference type="Gene3D" id="3.40.50.150">
    <property type="entry name" value="Vaccinia Virus protein VP39"/>
    <property type="match status" value="1"/>
</dbReference>
<dbReference type="Proteomes" id="UP000514713">
    <property type="component" value="Chromosome"/>
</dbReference>
<keyword evidence="2" id="KW-0489">Methyltransferase</keyword>
<feature type="domain" description="Methyltransferase type 11" evidence="1">
    <location>
        <begin position="53"/>
        <end position="115"/>
    </location>
</feature>
<dbReference type="RefSeq" id="WP_181928426.1">
    <property type="nucleotide sequence ID" value="NZ_CP054698.1"/>
</dbReference>
<protein>
    <submittedName>
        <fullName evidence="2">Class I SAM-dependent methyltransferase</fullName>
    </submittedName>
</protein>
<dbReference type="GO" id="GO:0032259">
    <property type="term" value="P:methylation"/>
    <property type="evidence" value="ECO:0007669"/>
    <property type="project" value="UniProtKB-KW"/>
</dbReference>
<proteinExistence type="predicted"/>
<dbReference type="AlphaFoldDB" id="A0A7D7LJF0"/>
<reference evidence="3" key="1">
    <citation type="submission" date="2020-06" db="EMBL/GenBank/DDBJ databases">
        <title>Nostoc edaphicum CCNP1411 genome.</title>
        <authorList>
            <person name="Fidor A."/>
            <person name="Grabski M."/>
            <person name="Gawor J."/>
            <person name="Gromadka R."/>
            <person name="Wegrzyn G."/>
            <person name="Mazur-Marzec H."/>
        </authorList>
    </citation>
    <scope>NUCLEOTIDE SEQUENCE [LARGE SCALE GENOMIC DNA]</scope>
    <source>
        <strain evidence="3">CCNP1411</strain>
    </source>
</reference>
<dbReference type="InterPro" id="IPR013216">
    <property type="entry name" value="Methyltransf_11"/>
</dbReference>
<dbReference type="KEGG" id="ned:HUN01_24925"/>
<dbReference type="SUPFAM" id="SSF53335">
    <property type="entry name" value="S-adenosyl-L-methionine-dependent methyltransferases"/>
    <property type="match status" value="1"/>
</dbReference>
<evidence type="ECO:0000313" key="3">
    <source>
        <dbReference type="Proteomes" id="UP000514713"/>
    </source>
</evidence>
<dbReference type="Pfam" id="PF08241">
    <property type="entry name" value="Methyltransf_11"/>
    <property type="match status" value="1"/>
</dbReference>
<dbReference type="GO" id="GO:0008757">
    <property type="term" value="F:S-adenosylmethionine-dependent methyltransferase activity"/>
    <property type="evidence" value="ECO:0007669"/>
    <property type="project" value="InterPro"/>
</dbReference>
<keyword evidence="2" id="KW-0808">Transferase</keyword>
<dbReference type="CDD" id="cd02440">
    <property type="entry name" value="AdoMet_MTases"/>
    <property type="match status" value="1"/>
</dbReference>
<evidence type="ECO:0000259" key="1">
    <source>
        <dbReference type="Pfam" id="PF08241"/>
    </source>
</evidence>
<name>A0A7D7LJF0_9NOSO</name>
<dbReference type="EMBL" id="CP054698">
    <property type="protein sequence ID" value="QMS90667.1"/>
    <property type="molecule type" value="Genomic_DNA"/>
</dbReference>
<keyword evidence="3" id="KW-1185">Reference proteome</keyword>
<accession>A0A7D7LJF0</accession>